<dbReference type="PATRIC" id="fig|1280953.3.peg.2719"/>
<organism evidence="1 2">
    <name type="scientific">Hyphomonas oceanitis SCH89</name>
    <dbReference type="NCBI Taxonomy" id="1280953"/>
    <lineage>
        <taxon>Bacteria</taxon>
        <taxon>Pseudomonadati</taxon>
        <taxon>Pseudomonadota</taxon>
        <taxon>Alphaproteobacteria</taxon>
        <taxon>Hyphomonadales</taxon>
        <taxon>Hyphomonadaceae</taxon>
        <taxon>Hyphomonas</taxon>
    </lineage>
</organism>
<dbReference type="RefSeq" id="WP_035539477.1">
    <property type="nucleotide sequence ID" value="NZ_ARYL01000021.1"/>
</dbReference>
<dbReference type="OrthoDB" id="7619659at2"/>
<comment type="caution">
    <text evidence="1">The sequence shown here is derived from an EMBL/GenBank/DDBJ whole genome shotgun (WGS) entry which is preliminary data.</text>
</comment>
<sequence length="106" mass="11461">MSEPTRPLSIRLAASDIDQLTARARRISGTPTGVARELIRSGLTHGDPFTQAERLLKIERRLAVLSQDLQAVANAATQNGGSLGRVESMFDELLHALSGQPTRQEA</sequence>
<keyword evidence="2" id="KW-1185">Reference proteome</keyword>
<evidence type="ECO:0000313" key="1">
    <source>
        <dbReference type="EMBL" id="KDA01794.1"/>
    </source>
</evidence>
<reference evidence="1 2" key="1">
    <citation type="journal article" date="2014" name="Antonie Van Leeuwenhoek">
        <title>Hyphomonas beringensis sp. nov. and Hyphomonas chukchiensis sp. nov., isolated from surface seawater of the Bering Sea and Chukchi Sea.</title>
        <authorList>
            <person name="Li C."/>
            <person name="Lai Q."/>
            <person name="Li G."/>
            <person name="Dong C."/>
            <person name="Wang J."/>
            <person name="Liao Y."/>
            <person name="Shao Z."/>
        </authorList>
    </citation>
    <scope>NUCLEOTIDE SEQUENCE [LARGE SCALE GENOMIC DNA]</scope>
    <source>
        <strain evidence="1 2">SCH89</strain>
    </source>
</reference>
<protein>
    <submittedName>
        <fullName evidence="1">Uncharacterized protein</fullName>
    </submittedName>
</protein>
<accession>A0A059G4Y7</accession>
<dbReference type="AlphaFoldDB" id="A0A059G4Y7"/>
<evidence type="ECO:0000313" key="2">
    <source>
        <dbReference type="Proteomes" id="UP000024942"/>
    </source>
</evidence>
<dbReference type="Proteomes" id="UP000024942">
    <property type="component" value="Unassembled WGS sequence"/>
</dbReference>
<dbReference type="STRING" id="1280953.HOC_13519"/>
<name>A0A059G4Y7_9PROT</name>
<gene>
    <name evidence="1" type="ORF">HOC_13519</name>
</gene>
<proteinExistence type="predicted"/>
<dbReference type="EMBL" id="ARYL01000021">
    <property type="protein sequence ID" value="KDA01794.1"/>
    <property type="molecule type" value="Genomic_DNA"/>
</dbReference>